<dbReference type="Pfam" id="PF18878">
    <property type="entry name" value="PPE-PPW"/>
    <property type="match status" value="1"/>
</dbReference>
<comment type="caution">
    <text evidence="5">The sequence shown here is derived from an EMBL/GenBank/DDBJ whole genome shotgun (WGS) entry which is preliminary data.</text>
</comment>
<evidence type="ECO:0000259" key="4">
    <source>
        <dbReference type="Pfam" id="PF18878"/>
    </source>
</evidence>
<dbReference type="Gene3D" id="1.20.1260.20">
    <property type="entry name" value="PPE superfamily"/>
    <property type="match status" value="1"/>
</dbReference>
<reference evidence="6" key="1">
    <citation type="submission" date="2016-04" db="EMBL/GenBank/DDBJ databases">
        <authorList>
            <person name="Strapagiel D."/>
            <person name="Borowka P."/>
            <person name="Marciniak B."/>
            <person name="Bakula Z."/>
            <person name="Van Ingen J."/>
            <person name="Safianowska A."/>
            <person name="Dziadek J."/>
            <person name="Jagielski T."/>
        </authorList>
    </citation>
    <scope>NUCLEOTIDE SEQUENCE [LARGE SCALE GENOMIC DNA]</scope>
    <source>
        <strain evidence="6">1010001458</strain>
    </source>
</reference>
<evidence type="ECO:0000313" key="5">
    <source>
        <dbReference type="EMBL" id="KZS67582.1"/>
    </source>
</evidence>
<dbReference type="AlphaFoldDB" id="A0A164EIP5"/>
<evidence type="ECO:0000256" key="1">
    <source>
        <dbReference type="ARBA" id="ARBA00010652"/>
    </source>
</evidence>
<proteinExistence type="inferred from homology"/>
<dbReference type="FunFam" id="1.20.1260.20:FF:000001">
    <property type="entry name" value="PPE family protein PPE41"/>
    <property type="match status" value="1"/>
</dbReference>
<evidence type="ECO:0000313" key="6">
    <source>
        <dbReference type="Proteomes" id="UP000077342"/>
    </source>
</evidence>
<dbReference type="InterPro" id="IPR038332">
    <property type="entry name" value="PPE_sf"/>
</dbReference>
<dbReference type="PANTHER" id="PTHR46766:SF1">
    <property type="entry name" value="GLUTAMINE-RICH PROTEIN 2"/>
    <property type="match status" value="1"/>
</dbReference>
<evidence type="ECO:0008006" key="7">
    <source>
        <dbReference type="Google" id="ProtNLM"/>
    </source>
</evidence>
<accession>A0A164EIP5</accession>
<dbReference type="EMBL" id="LWCI01000022">
    <property type="protein sequence ID" value="KZS67582.1"/>
    <property type="molecule type" value="Genomic_DNA"/>
</dbReference>
<dbReference type="PANTHER" id="PTHR46766">
    <property type="entry name" value="GLUTAMINE-RICH PROTEIN 2"/>
    <property type="match status" value="1"/>
</dbReference>
<keyword evidence="6" id="KW-1185">Reference proteome</keyword>
<dbReference type="Pfam" id="PF00823">
    <property type="entry name" value="PPE"/>
    <property type="match status" value="1"/>
</dbReference>
<dbReference type="Proteomes" id="UP000077342">
    <property type="component" value="Unassembled WGS sequence"/>
</dbReference>
<gene>
    <name evidence="5" type="ORF">A4G28_13865</name>
</gene>
<dbReference type="InterPro" id="IPR000030">
    <property type="entry name" value="PPE_dom"/>
</dbReference>
<evidence type="ECO:0000259" key="3">
    <source>
        <dbReference type="Pfam" id="PF00823"/>
    </source>
</evidence>
<feature type="compositionally biased region" description="Acidic residues" evidence="2">
    <location>
        <begin position="430"/>
        <end position="440"/>
    </location>
</feature>
<name>A0A164EIP5_9MYCO</name>
<feature type="compositionally biased region" description="Basic and acidic residues" evidence="2">
    <location>
        <begin position="441"/>
        <end position="454"/>
    </location>
</feature>
<feature type="region of interest" description="Disordered" evidence="2">
    <location>
        <begin position="384"/>
        <end position="454"/>
    </location>
</feature>
<comment type="similarity">
    <text evidence="1">Belongs to the mycobacterial PPE family.</text>
</comment>
<dbReference type="InterPro" id="IPR043641">
    <property type="entry name" value="PPE-PPW_C"/>
</dbReference>
<feature type="domain" description="PPE" evidence="3">
    <location>
        <begin position="6"/>
        <end position="168"/>
    </location>
</feature>
<dbReference type="SUPFAM" id="SSF140459">
    <property type="entry name" value="PE/PPE dimer-like"/>
    <property type="match status" value="1"/>
</dbReference>
<sequence length="515" mass="52184">MTAPVWMALPPEVHSALLSSGPGPGPFLAAAGAYQVLSAEYGSAIAELAAVLNAVQGGWWQGPSAEEYVAAHAPYLAWLEQARGKSVAAALQHHVVAQAYTAALASMPTLAELAANHVVHGVLVATNFFGVNTIPIALNEADYFRMWVQAATTMSIYQTVSNVAADSVPATSPAPPLLKADTGDAADPGQLAALAPATDAGNQLNLADLASQLLQAYLGYVEQVYAPIIDFLQDPVGNGMQLITDFLTNPSQALVVWGPFLFAVAYQAFSWVAASLTYPQLILDPLLGTILRVVIGVGEQLVVEVPAAAAAGDIAGGAGGTVAPAVHPVAWPTVGVASSVTAPVAAPAASAAAGAGTAPAAPAAPAAAVTYAVGGFDPGEGFPPALTHNSGAKAPSVGVPAPAAAVSAREQRRARRRRKVTAPQRQYADEFMDIDSDADNDPVKDPVKDPETDVEDLRAAASSRGAGAIGFGGTAAKGTADAAGLITLPAHGLDDGPTSPMLPATWDSDGSDPRT</sequence>
<feature type="region of interest" description="Disordered" evidence="2">
    <location>
        <begin position="491"/>
        <end position="515"/>
    </location>
</feature>
<feature type="domain" description="PPE-PPW subfamily C-terminal" evidence="4">
    <location>
        <begin position="460"/>
        <end position="506"/>
    </location>
</feature>
<organism evidence="5 6">
    <name type="scientific">Mycobacterium ostraviense</name>
    <dbReference type="NCBI Taxonomy" id="2738409"/>
    <lineage>
        <taxon>Bacteria</taxon>
        <taxon>Bacillati</taxon>
        <taxon>Actinomycetota</taxon>
        <taxon>Actinomycetes</taxon>
        <taxon>Mycobacteriales</taxon>
        <taxon>Mycobacteriaceae</taxon>
        <taxon>Mycobacterium</taxon>
    </lineage>
</organism>
<protein>
    <recommendedName>
        <fullName evidence="7">PPE family protein</fullName>
    </recommendedName>
</protein>
<dbReference type="RefSeq" id="WP_075509283.1">
    <property type="nucleotide sequence ID" value="NZ_CP089224.1"/>
</dbReference>
<evidence type="ECO:0000256" key="2">
    <source>
        <dbReference type="SAM" id="MobiDB-lite"/>
    </source>
</evidence>
<feature type="compositionally biased region" description="Low complexity" evidence="2">
    <location>
        <begin position="391"/>
        <end position="408"/>
    </location>
</feature>
<dbReference type="GO" id="GO:0052572">
    <property type="term" value="P:response to host immune response"/>
    <property type="evidence" value="ECO:0007669"/>
    <property type="project" value="TreeGrafter"/>
</dbReference>